<evidence type="ECO:0000313" key="3">
    <source>
        <dbReference type="Proteomes" id="UP001445076"/>
    </source>
</evidence>
<dbReference type="EMBL" id="JARKIK010000045">
    <property type="protein sequence ID" value="KAK8736085.1"/>
    <property type="molecule type" value="Genomic_DNA"/>
</dbReference>
<evidence type="ECO:0000256" key="1">
    <source>
        <dbReference type="SAM" id="MobiDB-lite"/>
    </source>
</evidence>
<organism evidence="2 3">
    <name type="scientific">Cherax quadricarinatus</name>
    <name type="common">Australian red claw crayfish</name>
    <dbReference type="NCBI Taxonomy" id="27406"/>
    <lineage>
        <taxon>Eukaryota</taxon>
        <taxon>Metazoa</taxon>
        <taxon>Ecdysozoa</taxon>
        <taxon>Arthropoda</taxon>
        <taxon>Crustacea</taxon>
        <taxon>Multicrustacea</taxon>
        <taxon>Malacostraca</taxon>
        <taxon>Eumalacostraca</taxon>
        <taxon>Eucarida</taxon>
        <taxon>Decapoda</taxon>
        <taxon>Pleocyemata</taxon>
        <taxon>Astacidea</taxon>
        <taxon>Parastacoidea</taxon>
        <taxon>Parastacidae</taxon>
        <taxon>Cherax</taxon>
    </lineage>
</organism>
<gene>
    <name evidence="2" type="ORF">OTU49_005228</name>
</gene>
<protein>
    <submittedName>
        <fullName evidence="2">Uncharacterized protein</fullName>
    </submittedName>
</protein>
<dbReference type="AlphaFoldDB" id="A0AAW0WYQ6"/>
<proteinExistence type="predicted"/>
<reference evidence="2 3" key="1">
    <citation type="journal article" date="2024" name="BMC Genomics">
        <title>Genome assembly of redclaw crayfish (Cherax quadricarinatus) provides insights into its immune adaptation and hypoxia tolerance.</title>
        <authorList>
            <person name="Liu Z."/>
            <person name="Zheng J."/>
            <person name="Li H."/>
            <person name="Fang K."/>
            <person name="Wang S."/>
            <person name="He J."/>
            <person name="Zhou D."/>
            <person name="Weng S."/>
            <person name="Chi M."/>
            <person name="Gu Z."/>
            <person name="He J."/>
            <person name="Li F."/>
            <person name="Wang M."/>
        </authorList>
    </citation>
    <scope>NUCLEOTIDE SEQUENCE [LARGE SCALE GENOMIC DNA]</scope>
    <source>
        <strain evidence="2">ZL_2023a</strain>
    </source>
</reference>
<comment type="caution">
    <text evidence="2">The sequence shown here is derived from an EMBL/GenBank/DDBJ whole genome shotgun (WGS) entry which is preliminary data.</text>
</comment>
<keyword evidence="3" id="KW-1185">Reference proteome</keyword>
<dbReference type="Proteomes" id="UP001445076">
    <property type="component" value="Unassembled WGS sequence"/>
</dbReference>
<accession>A0AAW0WYQ6</accession>
<evidence type="ECO:0000313" key="2">
    <source>
        <dbReference type="EMBL" id="KAK8736085.1"/>
    </source>
</evidence>
<name>A0AAW0WYQ6_CHEQU</name>
<sequence length="265" mass="30465">MAASVSSIQVWDQAVLKQGQFVMYEVTTRLYQGGCLRPDRYWKMLGPSEQSYKEYFSYDQRKVLIPFNELENYDIQVAAREFDISLHWAVQRKFCNLVKSQPLYKRLQTLVTMRNNICHRHDDSDISSSELTTRLEQLLQLCQEILEYLERKAEVDLEHIKKVVESNINKMIPNPPPGIMYTRSNQLSVYKDNGTARRSTTSRRTAEEDAILETLETFAIGVEIAKIGVNTVGALARHFSEPTGNDSGNRSPNNTSRNDEECSIM</sequence>
<feature type="compositionally biased region" description="Polar residues" evidence="1">
    <location>
        <begin position="242"/>
        <end position="256"/>
    </location>
</feature>
<feature type="region of interest" description="Disordered" evidence="1">
    <location>
        <begin position="239"/>
        <end position="265"/>
    </location>
</feature>